<dbReference type="Gene3D" id="3.40.50.1000">
    <property type="entry name" value="HAD superfamily/HAD-like"/>
    <property type="match status" value="1"/>
</dbReference>
<keyword evidence="2" id="KW-1185">Reference proteome</keyword>
<proteinExistence type="predicted"/>
<evidence type="ECO:0000313" key="2">
    <source>
        <dbReference type="Proteomes" id="UP001302719"/>
    </source>
</evidence>
<dbReference type="AlphaFoldDB" id="A0AA96GHU0"/>
<reference evidence="1 2" key="1">
    <citation type="submission" date="2023-01" db="EMBL/GenBank/DDBJ databases">
        <title>Cultivation and genomic characterization of new, ubiquitous marine nitrite-oxidizing bacteria from the Nitrospirales.</title>
        <authorList>
            <person name="Mueller A.J."/>
            <person name="Daebeler A."/>
            <person name="Herbold C.W."/>
            <person name="Kirkegaard R.H."/>
            <person name="Daims H."/>
        </authorList>
    </citation>
    <scope>NUCLEOTIDE SEQUENCE [LARGE SCALE GENOMIC DNA]</scope>
    <source>
        <strain evidence="1 2">VA</strain>
    </source>
</reference>
<dbReference type="KEGG" id="nall:PP769_18750"/>
<sequence length="238" mass="26843">MLLRPNKKLLLVDLDGVLVTSSGTNGRIDAALSPLHGMDTGNCLIDSGAQIAILTHRHKSEAEQILKLLKIDVTKIVRCYAAQELWDCAIKYKLTTQTLLKGLRKSLILPLIKDELGYGPEDIAVIDDRMEILSDMSQKGVGLTLLAPLRRTNANGHLHLITFDLLEALQVFEKWSKDFSSKTTQHINLQERVVQNQTLLSNSAVIALNRWDYFSLTRKIGRTLHRYISHCIPTTFRF</sequence>
<dbReference type="SUPFAM" id="SSF56784">
    <property type="entry name" value="HAD-like"/>
    <property type="match status" value="1"/>
</dbReference>
<dbReference type="RefSeq" id="WP_312643152.1">
    <property type="nucleotide sequence ID" value="NZ_CP116967.1"/>
</dbReference>
<dbReference type="EMBL" id="CP116967">
    <property type="protein sequence ID" value="WNM57986.1"/>
    <property type="molecule type" value="Genomic_DNA"/>
</dbReference>
<gene>
    <name evidence="1" type="ORF">PP769_18750</name>
</gene>
<dbReference type="Proteomes" id="UP001302719">
    <property type="component" value="Chromosome"/>
</dbReference>
<protein>
    <submittedName>
        <fullName evidence="1">Uncharacterized protein</fullName>
    </submittedName>
</protein>
<accession>A0AA96GHU0</accession>
<evidence type="ECO:0000313" key="1">
    <source>
        <dbReference type="EMBL" id="WNM57986.1"/>
    </source>
</evidence>
<dbReference type="InterPro" id="IPR036412">
    <property type="entry name" value="HAD-like_sf"/>
</dbReference>
<dbReference type="InterPro" id="IPR023214">
    <property type="entry name" value="HAD_sf"/>
</dbReference>
<name>A0AA96GHU0_9BACT</name>
<organism evidence="1 2">
    <name type="scientific">Candidatus Nitrospira allomarina</name>
    <dbReference type="NCBI Taxonomy" id="3020900"/>
    <lineage>
        <taxon>Bacteria</taxon>
        <taxon>Pseudomonadati</taxon>
        <taxon>Nitrospirota</taxon>
        <taxon>Nitrospiria</taxon>
        <taxon>Nitrospirales</taxon>
        <taxon>Nitrospiraceae</taxon>
        <taxon>Nitrospira</taxon>
    </lineage>
</organism>